<keyword evidence="1" id="KW-1133">Transmembrane helix</keyword>
<feature type="transmembrane region" description="Helical" evidence="1">
    <location>
        <begin position="94"/>
        <end position="116"/>
    </location>
</feature>
<gene>
    <name evidence="2" type="ORF">GCM10010470_40310</name>
</gene>
<keyword evidence="1" id="KW-0472">Membrane</keyword>
<comment type="caution">
    <text evidence="2">The sequence shown here is derived from an EMBL/GenBank/DDBJ whole genome shotgun (WGS) entry which is preliminary data.</text>
</comment>
<reference evidence="2 3" key="1">
    <citation type="journal article" date="2019" name="Int. J. Syst. Evol. Microbiol.">
        <title>The Global Catalogue of Microorganisms (GCM) 10K type strain sequencing project: providing services to taxonomists for standard genome sequencing and annotation.</title>
        <authorList>
            <consortium name="The Broad Institute Genomics Platform"/>
            <consortium name="The Broad Institute Genome Sequencing Center for Infectious Disease"/>
            <person name="Wu L."/>
            <person name="Ma J."/>
        </authorList>
    </citation>
    <scope>NUCLEOTIDE SEQUENCE [LARGE SCALE GENOMIC DNA]</scope>
    <source>
        <strain evidence="2 3">JCM 9383</strain>
    </source>
</reference>
<name>A0ABN3VFV1_9PSEU</name>
<keyword evidence="3" id="KW-1185">Reference proteome</keyword>
<feature type="transmembrane region" description="Helical" evidence="1">
    <location>
        <begin position="60"/>
        <end position="87"/>
    </location>
</feature>
<dbReference type="EMBL" id="BAAAUX010000016">
    <property type="protein sequence ID" value="GAA2801189.1"/>
    <property type="molecule type" value="Genomic_DNA"/>
</dbReference>
<feature type="transmembrane region" description="Helical" evidence="1">
    <location>
        <begin position="24"/>
        <end position="48"/>
    </location>
</feature>
<sequence length="119" mass="12814">MTSPNPLPHQPVSEQARPARGRRVMVVICASLQSAWCAVLAFLLVIAYQPPQGDWDHSGLAAITGMAFVVAVLGVITVLVDLVPLLLKWLSWKWLLLPAVLVVLAVARVVHLSSAYPAS</sequence>
<evidence type="ECO:0000313" key="2">
    <source>
        <dbReference type="EMBL" id="GAA2801189.1"/>
    </source>
</evidence>
<evidence type="ECO:0000313" key="3">
    <source>
        <dbReference type="Proteomes" id="UP001500979"/>
    </source>
</evidence>
<keyword evidence="1" id="KW-0812">Transmembrane</keyword>
<organism evidence="2 3">
    <name type="scientific">Saccharopolyspora taberi</name>
    <dbReference type="NCBI Taxonomy" id="60895"/>
    <lineage>
        <taxon>Bacteria</taxon>
        <taxon>Bacillati</taxon>
        <taxon>Actinomycetota</taxon>
        <taxon>Actinomycetes</taxon>
        <taxon>Pseudonocardiales</taxon>
        <taxon>Pseudonocardiaceae</taxon>
        <taxon>Saccharopolyspora</taxon>
    </lineage>
</organism>
<evidence type="ECO:0000256" key="1">
    <source>
        <dbReference type="SAM" id="Phobius"/>
    </source>
</evidence>
<protein>
    <submittedName>
        <fullName evidence="2">Uncharacterized protein</fullName>
    </submittedName>
</protein>
<proteinExistence type="predicted"/>
<accession>A0ABN3VFV1</accession>
<dbReference type="Proteomes" id="UP001500979">
    <property type="component" value="Unassembled WGS sequence"/>
</dbReference>